<comment type="function">
    <text evidence="5">Catalyzes the oxidative deamination and cyclization of 2-amino-3,7-dideoxy-D-threo-hept-6-ulosonic acid (ADH) to yield 3-dehydroquinate (DHQ), which is fed into the canonical shikimic pathway of aromatic amino acid biosynthesis.</text>
</comment>
<evidence type="ECO:0000256" key="1">
    <source>
        <dbReference type="ARBA" id="ARBA00022605"/>
    </source>
</evidence>
<comment type="caution">
    <text evidence="8">The sequence shown here is derived from an EMBL/GenBank/DDBJ whole genome shotgun (WGS) entry which is preliminary data.</text>
</comment>
<dbReference type="RefSeq" id="WP_230742034.1">
    <property type="nucleotide sequence ID" value="NZ_PGCK01000007.1"/>
</dbReference>
<proteinExistence type="inferred from homology"/>
<evidence type="ECO:0000313" key="8">
    <source>
        <dbReference type="EMBL" id="MCD1295185.1"/>
    </source>
</evidence>
<name>A0AAP2W570_9EURY</name>
<dbReference type="InterPro" id="IPR002812">
    <property type="entry name" value="DHQS"/>
</dbReference>
<dbReference type="PANTHER" id="PTHR33563:SF1">
    <property type="entry name" value="3-DEHYDROQUINATE SYNTHASE"/>
    <property type="match status" value="1"/>
</dbReference>
<keyword evidence="4 5" id="KW-0057">Aromatic amino acid biosynthesis</keyword>
<accession>A0AAP2W570</accession>
<dbReference type="InterPro" id="IPR056179">
    <property type="entry name" value="DHQS_C"/>
</dbReference>
<evidence type="ECO:0000259" key="7">
    <source>
        <dbReference type="Pfam" id="PF26558"/>
    </source>
</evidence>
<sequence length="376" mass="40881">MSDNKLVWIDIFNDPWVKAKEKVTNALESGAYAVLVRGDNIPRVRELGKITAASNTDAPDIFVIGIGSEGDGTLFLPDDLERSEDIARIRELKSKGHIVAEYVRLEGKQYERLAAMAGKLCDYLIVEGTDWKVIPLENLIAELSGSDVKIIAKARNIDEASVALQTLEKGADGVLLEEEDPSKIREITRAISSKQGRIELVPAMVTAVKDAGTGDRVCIDTCSLMVPGEGMLIGNQSSGLFLIQSESEEGPYVAARPFRVNAGAVHEYLLVGEKTRYLSELSSGDTALIVDKDGNARNATIGRVKIERRPLLYVEAEVDGSKITAILQNAETIKLVGADGGSIPVTQLKEGDTVMVRFEAVARHFGMKIEETIIEK</sequence>
<dbReference type="HAMAP" id="MF_01244">
    <property type="entry name" value="Arch_DHQ_synthase"/>
    <property type="match status" value="1"/>
</dbReference>
<dbReference type="Pfam" id="PF26558">
    <property type="entry name" value="DHQS_2nd"/>
    <property type="match status" value="1"/>
</dbReference>
<dbReference type="Proteomes" id="UP001320159">
    <property type="component" value="Unassembled WGS sequence"/>
</dbReference>
<evidence type="ECO:0000256" key="4">
    <source>
        <dbReference type="ARBA" id="ARBA00023141"/>
    </source>
</evidence>
<feature type="domain" description="3-dehydroquinate synthase C-terminal" evidence="7">
    <location>
        <begin position="203"/>
        <end position="376"/>
    </location>
</feature>
<keyword evidence="1 5" id="KW-0028">Amino-acid biosynthesis</keyword>
<dbReference type="GO" id="GO:0003856">
    <property type="term" value="F:3-dehydroquinate synthase activity"/>
    <property type="evidence" value="ECO:0007669"/>
    <property type="project" value="InterPro"/>
</dbReference>
<dbReference type="PANTHER" id="PTHR33563">
    <property type="match status" value="1"/>
</dbReference>
<dbReference type="GO" id="GO:0051287">
    <property type="term" value="F:NAD binding"/>
    <property type="evidence" value="ECO:0007669"/>
    <property type="project" value="UniProtKB-UniRule"/>
</dbReference>
<dbReference type="InterPro" id="IPR030960">
    <property type="entry name" value="DHQS/DOIS_N"/>
</dbReference>
<evidence type="ECO:0000256" key="2">
    <source>
        <dbReference type="ARBA" id="ARBA00023002"/>
    </source>
</evidence>
<dbReference type="GO" id="GO:0009073">
    <property type="term" value="P:aromatic amino acid family biosynthetic process"/>
    <property type="evidence" value="ECO:0007669"/>
    <property type="project" value="UniProtKB-UniRule"/>
</dbReference>
<dbReference type="EC" id="1.4.1.24" evidence="5"/>
<dbReference type="PIRSF" id="PIRSF006655">
    <property type="entry name" value="DHQ_synth"/>
    <property type="match status" value="1"/>
</dbReference>
<evidence type="ECO:0000259" key="6">
    <source>
        <dbReference type="Pfam" id="PF01959"/>
    </source>
</evidence>
<keyword evidence="9" id="KW-1185">Reference proteome</keyword>
<dbReference type="NCBIfam" id="NF002626">
    <property type="entry name" value="PRK02290.1-4"/>
    <property type="match status" value="1"/>
</dbReference>
<feature type="domain" description="3-dehydroquinate synthase N-terminal" evidence="6">
    <location>
        <begin position="4"/>
        <end position="190"/>
    </location>
</feature>
<dbReference type="EMBL" id="PGCK01000007">
    <property type="protein sequence ID" value="MCD1295185.1"/>
    <property type="molecule type" value="Genomic_DNA"/>
</dbReference>
<dbReference type="AlphaFoldDB" id="A0AAP2W570"/>
<evidence type="ECO:0000313" key="9">
    <source>
        <dbReference type="Proteomes" id="UP001320159"/>
    </source>
</evidence>
<protein>
    <recommendedName>
        <fullName evidence="5">3-dehydroquinate synthase</fullName>
        <shortName evidence="5">DHQ synthase</shortName>
        <ecNumber evidence="5">1.4.1.24</ecNumber>
    </recommendedName>
    <alternativeName>
        <fullName evidence="5">3-dehydroquinate synthase II</fullName>
    </alternativeName>
</protein>
<dbReference type="GO" id="GO:0102042">
    <property type="term" value="F:dehydroquinate synthase activity"/>
    <property type="evidence" value="ECO:0007669"/>
    <property type="project" value="UniProtKB-EC"/>
</dbReference>
<dbReference type="GO" id="GO:0008652">
    <property type="term" value="P:amino acid biosynthetic process"/>
    <property type="evidence" value="ECO:0007669"/>
    <property type="project" value="UniProtKB-KW"/>
</dbReference>
<comment type="catalytic activity">
    <reaction evidence="5">
        <text>2-amino-2,3,7-trideoxy-D-lyxo-hept-6-ulosonate + NAD(+) + H2O = 3-dehydroquinate + NH4(+) + NADH + H(+)</text>
        <dbReference type="Rhea" id="RHEA:25956"/>
        <dbReference type="ChEBI" id="CHEBI:15377"/>
        <dbReference type="ChEBI" id="CHEBI:15378"/>
        <dbReference type="ChEBI" id="CHEBI:28938"/>
        <dbReference type="ChEBI" id="CHEBI:32364"/>
        <dbReference type="ChEBI" id="CHEBI:57540"/>
        <dbReference type="ChEBI" id="CHEBI:57945"/>
        <dbReference type="ChEBI" id="CHEBI:58859"/>
        <dbReference type="EC" id="1.4.1.24"/>
    </reaction>
</comment>
<comment type="similarity">
    <text evidence="5">Belongs to the archaeal-type DHQ synthase family.</text>
</comment>
<keyword evidence="2 5" id="KW-0560">Oxidoreductase</keyword>
<reference evidence="8 9" key="1">
    <citation type="submission" date="2017-11" db="EMBL/GenBank/DDBJ databases">
        <title>Isolation and Characterization of Family Methanocellaceae Species from Potential Methane Hydrate Area Offshore Southwestern Taiwan.</title>
        <authorList>
            <person name="Zhang W.-L."/>
            <person name="Chen W.-C."/>
            <person name="Lai M.-C."/>
            <person name="Chen S.-C."/>
        </authorList>
    </citation>
    <scope>NUCLEOTIDE SEQUENCE [LARGE SCALE GENOMIC DNA]</scope>
    <source>
        <strain evidence="8 9">CWC-04</strain>
    </source>
</reference>
<evidence type="ECO:0000256" key="5">
    <source>
        <dbReference type="HAMAP-Rule" id="MF_01244"/>
    </source>
</evidence>
<gene>
    <name evidence="5" type="primary">aroB'</name>
    <name evidence="8" type="ORF">CUJ83_09260</name>
</gene>
<keyword evidence="3 5" id="KW-0520">NAD</keyword>
<dbReference type="Pfam" id="PF01959">
    <property type="entry name" value="DHQS"/>
    <property type="match status" value="1"/>
</dbReference>
<organism evidence="8 9">
    <name type="scientific">Methanooceanicella nereidis</name>
    <dbReference type="NCBI Taxonomy" id="2052831"/>
    <lineage>
        <taxon>Archaea</taxon>
        <taxon>Methanobacteriati</taxon>
        <taxon>Methanobacteriota</taxon>
        <taxon>Stenosarchaea group</taxon>
        <taxon>Methanomicrobia</taxon>
        <taxon>Methanocellales</taxon>
        <taxon>Methanocellaceae</taxon>
        <taxon>Methanooceanicella</taxon>
    </lineage>
</organism>
<evidence type="ECO:0000256" key="3">
    <source>
        <dbReference type="ARBA" id="ARBA00023027"/>
    </source>
</evidence>